<protein>
    <submittedName>
        <fullName evidence="1">Uncharacterized protein</fullName>
    </submittedName>
</protein>
<name>A0A6M3LD29_9ZZZZ</name>
<dbReference type="EMBL" id="MT143112">
    <property type="protein sequence ID" value="QJA92976.1"/>
    <property type="molecule type" value="Genomic_DNA"/>
</dbReference>
<reference evidence="1" key="1">
    <citation type="submission" date="2020-03" db="EMBL/GenBank/DDBJ databases">
        <title>The deep terrestrial virosphere.</title>
        <authorList>
            <person name="Holmfeldt K."/>
            <person name="Nilsson E."/>
            <person name="Simone D."/>
            <person name="Lopez-Fernandez M."/>
            <person name="Wu X."/>
            <person name="de Brujin I."/>
            <person name="Lundin D."/>
            <person name="Andersson A."/>
            <person name="Bertilsson S."/>
            <person name="Dopson M."/>
        </authorList>
    </citation>
    <scope>NUCLEOTIDE SEQUENCE</scope>
    <source>
        <strain evidence="1">MM415B04396</strain>
    </source>
</reference>
<organism evidence="1">
    <name type="scientific">viral metagenome</name>
    <dbReference type="NCBI Taxonomy" id="1070528"/>
    <lineage>
        <taxon>unclassified sequences</taxon>
        <taxon>metagenomes</taxon>
        <taxon>organismal metagenomes</taxon>
    </lineage>
</organism>
<sequence>MKYLTAIGKILLKVTQIVTGIAPFIPAAQQGMYQVISRDLEQISAIIIQAELFGQALNLPGAQKLTAATPAVAQIILQSSILANHKIADPVLFKQGCTKIADGMADVMNSLQDKIETVDKA</sequence>
<dbReference type="AlphaFoldDB" id="A0A6M3LD29"/>
<gene>
    <name evidence="1" type="ORF">MM415B04396_0002</name>
</gene>
<accession>A0A6M3LD29</accession>
<evidence type="ECO:0000313" key="1">
    <source>
        <dbReference type="EMBL" id="QJA92976.1"/>
    </source>
</evidence>
<proteinExistence type="predicted"/>